<feature type="region of interest" description="Disordered" evidence="2">
    <location>
        <begin position="1"/>
        <end position="26"/>
    </location>
</feature>
<dbReference type="AlphaFoldDB" id="A0A2G4U649"/>
<organism evidence="3 4">
    <name type="scientific">Yersinia bercovieri</name>
    <dbReference type="NCBI Taxonomy" id="634"/>
    <lineage>
        <taxon>Bacteria</taxon>
        <taxon>Pseudomonadati</taxon>
        <taxon>Pseudomonadota</taxon>
        <taxon>Gammaproteobacteria</taxon>
        <taxon>Enterobacterales</taxon>
        <taxon>Yersiniaceae</taxon>
        <taxon>Yersinia</taxon>
    </lineage>
</organism>
<reference evidence="3 4" key="1">
    <citation type="submission" date="2017-10" db="EMBL/GenBank/DDBJ databases">
        <authorList>
            <person name="Banno H."/>
            <person name="Chua N.-H."/>
        </authorList>
    </citation>
    <scope>NUCLEOTIDE SEQUENCE [LARGE SCALE GENOMIC DNA]</scope>
    <source>
        <strain evidence="3 4">SCPM-O-B-7607</strain>
    </source>
</reference>
<evidence type="ECO:0000256" key="2">
    <source>
        <dbReference type="SAM" id="MobiDB-lite"/>
    </source>
</evidence>
<keyword evidence="1" id="KW-0808">Transferase</keyword>
<evidence type="ECO:0008006" key="5">
    <source>
        <dbReference type="Google" id="ProtNLM"/>
    </source>
</evidence>
<comment type="caution">
    <text evidence="3">The sequence shown here is derived from an EMBL/GenBank/DDBJ whole genome shotgun (WGS) entry which is preliminary data.</text>
</comment>
<dbReference type="PANTHER" id="PTHR32385:SF15">
    <property type="entry name" value="INOSITOL PHOSPHOCERAMIDE MANNOSYLTRANSFERASE 1"/>
    <property type="match status" value="1"/>
</dbReference>
<dbReference type="InterPro" id="IPR051706">
    <property type="entry name" value="Glycosyltransferase_domain"/>
</dbReference>
<dbReference type="GO" id="GO:0016020">
    <property type="term" value="C:membrane"/>
    <property type="evidence" value="ECO:0007669"/>
    <property type="project" value="GOC"/>
</dbReference>
<proteinExistence type="predicted"/>
<accession>A0A2G4U649</accession>
<evidence type="ECO:0000313" key="3">
    <source>
        <dbReference type="EMBL" id="PHZ28719.1"/>
    </source>
</evidence>
<gene>
    <name evidence="3" type="ORF">CS533_05420</name>
</gene>
<dbReference type="InterPro" id="IPR007577">
    <property type="entry name" value="GlycoTrfase_DXD_sugar-bd_CS"/>
</dbReference>
<dbReference type="GO" id="GO:0000030">
    <property type="term" value="F:mannosyltransferase activity"/>
    <property type="evidence" value="ECO:0007669"/>
    <property type="project" value="TreeGrafter"/>
</dbReference>
<dbReference type="RefSeq" id="WP_099460449.1">
    <property type="nucleotide sequence ID" value="NZ_CABHPW010000048.1"/>
</dbReference>
<dbReference type="Gene3D" id="3.90.550.20">
    <property type="match status" value="1"/>
</dbReference>
<protein>
    <recommendedName>
        <fullName evidence="5">Glycosyl transferase</fullName>
    </recommendedName>
</protein>
<dbReference type="EMBL" id="PEHN01000003">
    <property type="protein sequence ID" value="PHZ28719.1"/>
    <property type="molecule type" value="Genomic_DNA"/>
</dbReference>
<evidence type="ECO:0000256" key="1">
    <source>
        <dbReference type="ARBA" id="ARBA00022679"/>
    </source>
</evidence>
<name>A0A2G4U649_YERBE</name>
<dbReference type="Pfam" id="PF04488">
    <property type="entry name" value="Gly_transf_sug"/>
    <property type="match status" value="1"/>
</dbReference>
<sequence>MKRPISISFGETENVKHKKTNEKPYNPPIMPVNTTVPSIIHYIWLGSPLNTNQICRVINHVVKNSIGFKFIIWTDSYSEYYRLKAVIVDANSYADFFLRESKLYFVNNIEVRVIGEYLKEVNVRNYSAFIRESIGAYRNYAAASDILRLLILYHIGGVYLDLDAELYSKLNVSAVQSQYGFSVREVVPGRAAIQNNIIAVAPNHPWIKLMLDSIERNYSAPINENYTWSKKRSNLEYDPFSKMSVPNPFLSHCRLEQTIIITGPALLYNVLNEGGFIQYIGTMCQYFKCPDASAKWADISHVNLRDSSESPF</sequence>
<dbReference type="InterPro" id="IPR029044">
    <property type="entry name" value="Nucleotide-diphossugar_trans"/>
</dbReference>
<dbReference type="PANTHER" id="PTHR32385">
    <property type="entry name" value="MANNOSYL PHOSPHORYLINOSITOL CERAMIDE SYNTHASE"/>
    <property type="match status" value="1"/>
</dbReference>
<evidence type="ECO:0000313" key="4">
    <source>
        <dbReference type="Proteomes" id="UP000229378"/>
    </source>
</evidence>
<dbReference type="GO" id="GO:0051999">
    <property type="term" value="P:mannosyl-inositol phosphorylceramide biosynthetic process"/>
    <property type="evidence" value="ECO:0007669"/>
    <property type="project" value="TreeGrafter"/>
</dbReference>
<dbReference type="SUPFAM" id="SSF53448">
    <property type="entry name" value="Nucleotide-diphospho-sugar transferases"/>
    <property type="match status" value="1"/>
</dbReference>
<dbReference type="Proteomes" id="UP000229378">
    <property type="component" value="Unassembled WGS sequence"/>
</dbReference>